<gene>
    <name evidence="2" type="ORF">GS429_15250</name>
</gene>
<keyword evidence="3" id="KW-1185">Reference proteome</keyword>
<accession>A0A6B0VQV7</accession>
<dbReference type="RefSeq" id="WP_160066216.1">
    <property type="nucleotide sequence ID" value="NZ_WUYX01000047.1"/>
</dbReference>
<evidence type="ECO:0000313" key="3">
    <source>
        <dbReference type="Proteomes" id="UP000434101"/>
    </source>
</evidence>
<dbReference type="InterPro" id="IPR055768">
    <property type="entry name" value="DUF7344"/>
</dbReference>
<dbReference type="OrthoDB" id="247722at2157"/>
<name>A0A6B0VQV7_9EURY</name>
<feature type="domain" description="DUF7344" evidence="1">
    <location>
        <begin position="15"/>
        <end position="90"/>
    </location>
</feature>
<comment type="caution">
    <text evidence="2">The sequence shown here is derived from an EMBL/GenBank/DDBJ whole genome shotgun (WGS) entry which is preliminary data.</text>
</comment>
<dbReference type="Pfam" id="PF24035">
    <property type="entry name" value="DUF7344"/>
    <property type="match status" value="1"/>
</dbReference>
<protein>
    <recommendedName>
        <fullName evidence="1">DUF7344 domain-containing protein</fullName>
    </recommendedName>
</protein>
<reference evidence="2 3" key="1">
    <citation type="submission" date="2020-01" db="EMBL/GenBank/DDBJ databases">
        <title>Natronorubrum sp. JWXQ-INN 674 isolated from Inner Mongolia Autonomous Region of China.</title>
        <authorList>
            <person name="Xue Q."/>
        </authorList>
    </citation>
    <scope>NUCLEOTIDE SEQUENCE [LARGE SCALE GENOMIC DNA]</scope>
    <source>
        <strain evidence="2 3">JWXQ-INN-674</strain>
    </source>
</reference>
<dbReference type="AlphaFoldDB" id="A0A6B0VQV7"/>
<sequence length="112" mass="12831">MMGQSDELDRGTVYSLLSDRQREYVLCYLSEAGSATTAEVADVVVRWKRQTMDGADEVSRRTVIIRLLHNHIPRLDQYDVVEYDHSSEEIRIGPNFDAVEPFVSDLEEPISQ</sequence>
<evidence type="ECO:0000259" key="1">
    <source>
        <dbReference type="Pfam" id="PF24035"/>
    </source>
</evidence>
<evidence type="ECO:0000313" key="2">
    <source>
        <dbReference type="EMBL" id="MXV63396.1"/>
    </source>
</evidence>
<proteinExistence type="predicted"/>
<dbReference type="Proteomes" id="UP000434101">
    <property type="component" value="Unassembled WGS sequence"/>
</dbReference>
<organism evidence="2 3">
    <name type="scientific">Natronorubrum halalkaliphilum</name>
    <dbReference type="NCBI Taxonomy" id="2691917"/>
    <lineage>
        <taxon>Archaea</taxon>
        <taxon>Methanobacteriati</taxon>
        <taxon>Methanobacteriota</taxon>
        <taxon>Stenosarchaea group</taxon>
        <taxon>Halobacteria</taxon>
        <taxon>Halobacteriales</taxon>
        <taxon>Natrialbaceae</taxon>
        <taxon>Natronorubrum</taxon>
    </lineage>
</organism>
<dbReference type="EMBL" id="WUYX01000047">
    <property type="protein sequence ID" value="MXV63396.1"/>
    <property type="molecule type" value="Genomic_DNA"/>
</dbReference>